<reference evidence="2 3" key="1">
    <citation type="submission" date="2018-06" db="EMBL/GenBank/DDBJ databases">
        <title>Genomic Encyclopedia of Type Strains, Phase IV (KMG-IV): sequencing the most valuable type-strain genomes for metagenomic binning, comparative biology and taxonomic classification.</title>
        <authorList>
            <person name="Goeker M."/>
        </authorList>
    </citation>
    <scope>NUCLEOTIDE SEQUENCE [LARGE SCALE GENOMIC DNA]</scope>
    <source>
        <strain evidence="2 3">DSM 25532</strain>
    </source>
</reference>
<keyword evidence="3" id="KW-1185">Reference proteome</keyword>
<dbReference type="EMBL" id="QNRR01000002">
    <property type="protein sequence ID" value="RBP46348.1"/>
    <property type="molecule type" value="Genomic_DNA"/>
</dbReference>
<accession>A0A366HTC5</accession>
<evidence type="ECO:0000256" key="1">
    <source>
        <dbReference type="SAM" id="MobiDB-lite"/>
    </source>
</evidence>
<dbReference type="OrthoDB" id="196944at2"/>
<evidence type="ECO:0000313" key="3">
    <source>
        <dbReference type="Proteomes" id="UP000253426"/>
    </source>
</evidence>
<sequence>MKTALSAFMRQGFVRRALLVPAVLALTGAGLLAQIAIPATPKKFTKRVEGSGGASIGPGLAPSTPKPPPVVRTTMYYTLSDSRQWTSADGKPLLAKLIAFEEHVIETQGNQPPPVTAPPMPTNPTLVRDGKARLLSGNTPYEVPLERLSQPDRDFIEGIRAAVAAKNAQANTAPAEKK</sequence>
<evidence type="ECO:0000313" key="2">
    <source>
        <dbReference type="EMBL" id="RBP46348.1"/>
    </source>
</evidence>
<comment type="caution">
    <text evidence="2">The sequence shown here is derived from an EMBL/GenBank/DDBJ whole genome shotgun (WGS) entry which is preliminary data.</text>
</comment>
<name>A0A366HTC5_9BACT</name>
<dbReference type="Proteomes" id="UP000253426">
    <property type="component" value="Unassembled WGS sequence"/>
</dbReference>
<dbReference type="AlphaFoldDB" id="A0A366HTC5"/>
<dbReference type="RefSeq" id="WP_113957871.1">
    <property type="nucleotide sequence ID" value="NZ_QNRR01000002.1"/>
</dbReference>
<feature type="region of interest" description="Disordered" evidence="1">
    <location>
        <begin position="47"/>
        <end position="68"/>
    </location>
</feature>
<organism evidence="2 3">
    <name type="scientific">Roseimicrobium gellanilyticum</name>
    <dbReference type="NCBI Taxonomy" id="748857"/>
    <lineage>
        <taxon>Bacteria</taxon>
        <taxon>Pseudomonadati</taxon>
        <taxon>Verrucomicrobiota</taxon>
        <taxon>Verrucomicrobiia</taxon>
        <taxon>Verrucomicrobiales</taxon>
        <taxon>Verrucomicrobiaceae</taxon>
        <taxon>Roseimicrobium</taxon>
    </lineage>
</organism>
<protein>
    <submittedName>
        <fullName evidence="2">Uncharacterized protein</fullName>
    </submittedName>
</protein>
<proteinExistence type="predicted"/>
<gene>
    <name evidence="2" type="ORF">DES53_102739</name>
</gene>